<organism evidence="5 6">
    <name type="scientific">Candidatus Yanofskybacteria bacterium RIFCSPLOWO2_01_FULL_49_25</name>
    <dbReference type="NCBI Taxonomy" id="1802701"/>
    <lineage>
        <taxon>Bacteria</taxon>
        <taxon>Candidatus Yanofskyibacteriota</taxon>
    </lineage>
</organism>
<dbReference type="GO" id="GO:0004582">
    <property type="term" value="F:dolichyl-phosphate beta-D-mannosyltransferase activity"/>
    <property type="evidence" value="ECO:0007669"/>
    <property type="project" value="InterPro"/>
</dbReference>
<dbReference type="Proteomes" id="UP000179047">
    <property type="component" value="Unassembled WGS sequence"/>
</dbReference>
<proteinExistence type="inferred from homology"/>
<dbReference type="SUPFAM" id="SSF53448">
    <property type="entry name" value="Nucleotide-diphospho-sugar transferases"/>
    <property type="match status" value="1"/>
</dbReference>
<dbReference type="CDD" id="cd06442">
    <property type="entry name" value="DPM1_like"/>
    <property type="match status" value="1"/>
</dbReference>
<reference evidence="5 6" key="1">
    <citation type="journal article" date="2016" name="Nat. Commun.">
        <title>Thousands of microbial genomes shed light on interconnected biogeochemical processes in an aquifer system.</title>
        <authorList>
            <person name="Anantharaman K."/>
            <person name="Brown C.T."/>
            <person name="Hug L.A."/>
            <person name="Sharon I."/>
            <person name="Castelle C.J."/>
            <person name="Probst A.J."/>
            <person name="Thomas B.C."/>
            <person name="Singh A."/>
            <person name="Wilkins M.J."/>
            <person name="Karaoz U."/>
            <person name="Brodie E.L."/>
            <person name="Williams K.H."/>
            <person name="Hubbard S.S."/>
            <person name="Banfield J.F."/>
        </authorList>
    </citation>
    <scope>NUCLEOTIDE SEQUENCE [LARGE SCALE GENOMIC DNA]</scope>
</reference>
<feature type="domain" description="Glycosyltransferase 2-like" evidence="4">
    <location>
        <begin position="4"/>
        <end position="174"/>
    </location>
</feature>
<evidence type="ECO:0000256" key="3">
    <source>
        <dbReference type="ARBA" id="ARBA00022679"/>
    </source>
</evidence>
<dbReference type="GO" id="GO:0035269">
    <property type="term" value="P:protein O-linked glycosylation via mannose"/>
    <property type="evidence" value="ECO:0007669"/>
    <property type="project" value="TreeGrafter"/>
</dbReference>
<dbReference type="AlphaFoldDB" id="A0A1F8GZH2"/>
<dbReference type="GO" id="GO:0006488">
    <property type="term" value="P:dolichol-linked oligosaccharide biosynthetic process"/>
    <property type="evidence" value="ECO:0007669"/>
    <property type="project" value="TreeGrafter"/>
</dbReference>
<evidence type="ECO:0000313" key="5">
    <source>
        <dbReference type="EMBL" id="OGN30016.1"/>
    </source>
</evidence>
<dbReference type="GO" id="GO:0016020">
    <property type="term" value="C:membrane"/>
    <property type="evidence" value="ECO:0007669"/>
    <property type="project" value="GOC"/>
</dbReference>
<dbReference type="InterPro" id="IPR001173">
    <property type="entry name" value="Glyco_trans_2-like"/>
</dbReference>
<evidence type="ECO:0000259" key="4">
    <source>
        <dbReference type="Pfam" id="PF00535"/>
    </source>
</evidence>
<accession>A0A1F8GZH2</accession>
<comment type="caution">
    <text evidence="5">The sequence shown here is derived from an EMBL/GenBank/DDBJ whole genome shotgun (WGS) entry which is preliminary data.</text>
</comment>
<name>A0A1F8GZH2_9BACT</name>
<evidence type="ECO:0000256" key="2">
    <source>
        <dbReference type="ARBA" id="ARBA00022676"/>
    </source>
</evidence>
<dbReference type="InterPro" id="IPR029044">
    <property type="entry name" value="Nucleotide-diphossugar_trans"/>
</dbReference>
<dbReference type="STRING" id="1802701.A3A33_01685"/>
<dbReference type="PANTHER" id="PTHR43398:SF1">
    <property type="entry name" value="DOLICHOL-PHOSPHATE MANNOSYLTRANSFERASE SUBUNIT 1"/>
    <property type="match status" value="1"/>
</dbReference>
<protein>
    <recommendedName>
        <fullName evidence="4">Glycosyltransferase 2-like domain-containing protein</fullName>
    </recommendedName>
</protein>
<comment type="similarity">
    <text evidence="1">Belongs to the glycosyltransferase 2 family.</text>
</comment>
<keyword evidence="2" id="KW-0328">Glycosyltransferase</keyword>
<gene>
    <name evidence="5" type="ORF">A3A33_01685</name>
</gene>
<dbReference type="GO" id="GO:0006506">
    <property type="term" value="P:GPI anchor biosynthetic process"/>
    <property type="evidence" value="ECO:0007669"/>
    <property type="project" value="TreeGrafter"/>
</dbReference>
<dbReference type="Gene3D" id="3.90.550.10">
    <property type="entry name" value="Spore Coat Polysaccharide Biosynthesis Protein SpsA, Chain A"/>
    <property type="match status" value="1"/>
</dbReference>
<evidence type="ECO:0000256" key="1">
    <source>
        <dbReference type="ARBA" id="ARBA00006739"/>
    </source>
</evidence>
<sequence>MKISIILPTYNEVENIADLIRAIDSVVKDEKEMIVVDDNSPDGTSAAVRSLIETGEIKNIRLITRTKDRGLTNSLKEGIRNARGDIVVWMDCDFSMPPEIIPKLIARIDEGYDAAIGSRFVKGGSFKKETSGTRDSWVAVVLSRLMNLFIRVTLGMSLKDYTSGFIAIKHGILKRFELRGDYGEYFIDLMFRVQLSKYRIIEIPYTCLPRRKGESKTGSNMRDYLRRGIKYVIVATRLFFLKFTWKENSEKMR</sequence>
<dbReference type="Pfam" id="PF00535">
    <property type="entry name" value="Glycos_transf_2"/>
    <property type="match status" value="1"/>
</dbReference>
<dbReference type="EMBL" id="MGKP01000001">
    <property type="protein sequence ID" value="OGN30016.1"/>
    <property type="molecule type" value="Genomic_DNA"/>
</dbReference>
<dbReference type="PANTHER" id="PTHR43398">
    <property type="entry name" value="DOLICHOL-PHOSPHATE MANNOSYLTRANSFERASE SUBUNIT 1"/>
    <property type="match status" value="1"/>
</dbReference>
<dbReference type="InterPro" id="IPR039528">
    <property type="entry name" value="DPM1-like"/>
</dbReference>
<evidence type="ECO:0000313" key="6">
    <source>
        <dbReference type="Proteomes" id="UP000179047"/>
    </source>
</evidence>
<keyword evidence="3" id="KW-0808">Transferase</keyword>